<evidence type="ECO:0000256" key="12">
    <source>
        <dbReference type="ARBA" id="ARBA00035120"/>
    </source>
</evidence>
<evidence type="ECO:0000256" key="14">
    <source>
        <dbReference type="HAMAP-Rule" id="MF_00454"/>
    </source>
</evidence>
<dbReference type="GO" id="GO:0046872">
    <property type="term" value="F:metal ion binding"/>
    <property type="evidence" value="ECO:0007669"/>
    <property type="project" value="UniProtKB-KW"/>
</dbReference>
<comment type="subcellular location">
    <subcellularLocation>
        <location evidence="1 14">Cell membrane</location>
        <topology evidence="1 14">Multi-pass membrane protein</topology>
    </subcellularLocation>
</comment>
<organism evidence="15 16">
    <name type="scientific">Rubripirellula tenax</name>
    <dbReference type="NCBI Taxonomy" id="2528015"/>
    <lineage>
        <taxon>Bacteria</taxon>
        <taxon>Pseudomonadati</taxon>
        <taxon>Planctomycetota</taxon>
        <taxon>Planctomycetia</taxon>
        <taxon>Pirellulales</taxon>
        <taxon>Pirellulaceae</taxon>
        <taxon>Rubripirellula</taxon>
    </lineage>
</organism>
<proteinExistence type="inferred from homology"/>
<reference evidence="15 16" key="1">
    <citation type="submission" date="2019-02" db="EMBL/GenBank/DDBJ databases">
        <title>Deep-cultivation of Planctomycetes and their phenomic and genomic characterization uncovers novel biology.</title>
        <authorList>
            <person name="Wiegand S."/>
            <person name="Jogler M."/>
            <person name="Boedeker C."/>
            <person name="Pinto D."/>
            <person name="Vollmers J."/>
            <person name="Rivas-Marin E."/>
            <person name="Kohn T."/>
            <person name="Peeters S.H."/>
            <person name="Heuer A."/>
            <person name="Rast P."/>
            <person name="Oberbeckmann S."/>
            <person name="Bunk B."/>
            <person name="Jeske O."/>
            <person name="Meyerdierks A."/>
            <person name="Storesund J.E."/>
            <person name="Kallscheuer N."/>
            <person name="Luecker S."/>
            <person name="Lage O.M."/>
            <person name="Pohl T."/>
            <person name="Merkel B.J."/>
            <person name="Hornburger P."/>
            <person name="Mueller R.-W."/>
            <person name="Bruemmer F."/>
            <person name="Labrenz M."/>
            <person name="Spormann A.M."/>
            <person name="Op Den Camp H."/>
            <person name="Overmann J."/>
            <person name="Amann R."/>
            <person name="Jetten M.S.M."/>
            <person name="Mascher T."/>
            <person name="Medema M.H."/>
            <person name="Devos D.P."/>
            <person name="Kaster A.-K."/>
            <person name="Ovreas L."/>
            <person name="Rohde M."/>
            <person name="Galperin M.Y."/>
            <person name="Jogler C."/>
        </authorList>
    </citation>
    <scope>NUCLEOTIDE SEQUENCE [LARGE SCALE GENOMIC DNA]</scope>
    <source>
        <strain evidence="15 16">Poly51</strain>
    </source>
</reference>
<comment type="function">
    <text evidence="14">Fluoride-specific ion channel. Important for reducing fluoride concentration in the cell, thus reducing its toxicity.</text>
</comment>
<evidence type="ECO:0000256" key="3">
    <source>
        <dbReference type="ARBA" id="ARBA00022475"/>
    </source>
</evidence>
<evidence type="ECO:0000256" key="10">
    <source>
        <dbReference type="ARBA" id="ARBA00023136"/>
    </source>
</evidence>
<feature type="transmembrane region" description="Helical" evidence="14">
    <location>
        <begin position="37"/>
        <end position="58"/>
    </location>
</feature>
<keyword evidence="3 14" id="KW-1003">Cell membrane</keyword>
<accession>A0A5C6F5Q9</accession>
<evidence type="ECO:0000256" key="2">
    <source>
        <dbReference type="ARBA" id="ARBA00022448"/>
    </source>
</evidence>
<keyword evidence="10 14" id="KW-0472">Membrane</keyword>
<keyword evidence="7 14" id="KW-1133">Transmembrane helix</keyword>
<keyword evidence="5 14" id="KW-0812">Transmembrane</keyword>
<dbReference type="RefSeq" id="WP_146458417.1">
    <property type="nucleotide sequence ID" value="NZ_SJPW01000003.1"/>
</dbReference>
<dbReference type="Pfam" id="PF02537">
    <property type="entry name" value="CRCB"/>
    <property type="match status" value="1"/>
</dbReference>
<evidence type="ECO:0000256" key="1">
    <source>
        <dbReference type="ARBA" id="ARBA00004651"/>
    </source>
</evidence>
<keyword evidence="16" id="KW-1185">Reference proteome</keyword>
<keyword evidence="8 14" id="KW-0915">Sodium</keyword>
<keyword evidence="9 14" id="KW-0406">Ion transport</keyword>
<keyword evidence="6 14" id="KW-0479">Metal-binding</keyword>
<evidence type="ECO:0000256" key="13">
    <source>
        <dbReference type="ARBA" id="ARBA00035585"/>
    </source>
</evidence>
<comment type="catalytic activity">
    <reaction evidence="13">
        <text>fluoride(in) = fluoride(out)</text>
        <dbReference type="Rhea" id="RHEA:76159"/>
        <dbReference type="ChEBI" id="CHEBI:17051"/>
    </reaction>
    <physiologicalReaction direction="left-to-right" evidence="13">
        <dbReference type="Rhea" id="RHEA:76160"/>
    </physiologicalReaction>
</comment>
<evidence type="ECO:0000256" key="5">
    <source>
        <dbReference type="ARBA" id="ARBA00022692"/>
    </source>
</evidence>
<evidence type="ECO:0000313" key="15">
    <source>
        <dbReference type="EMBL" id="TWU57043.1"/>
    </source>
</evidence>
<feature type="transmembrane region" description="Helical" evidence="14">
    <location>
        <begin position="7"/>
        <end position="31"/>
    </location>
</feature>
<dbReference type="OrthoDB" id="9815830at2"/>
<dbReference type="PANTHER" id="PTHR28259">
    <property type="entry name" value="FLUORIDE EXPORT PROTEIN 1-RELATED"/>
    <property type="match status" value="1"/>
</dbReference>
<dbReference type="HAMAP" id="MF_00454">
    <property type="entry name" value="FluC"/>
    <property type="match status" value="1"/>
</dbReference>
<evidence type="ECO:0000256" key="8">
    <source>
        <dbReference type="ARBA" id="ARBA00023053"/>
    </source>
</evidence>
<evidence type="ECO:0000256" key="9">
    <source>
        <dbReference type="ARBA" id="ARBA00023065"/>
    </source>
</evidence>
<dbReference type="InterPro" id="IPR003691">
    <property type="entry name" value="FluC"/>
</dbReference>
<feature type="transmembrane region" description="Helical" evidence="14">
    <location>
        <begin position="70"/>
        <end position="87"/>
    </location>
</feature>
<evidence type="ECO:0000256" key="11">
    <source>
        <dbReference type="ARBA" id="ARBA00023303"/>
    </source>
</evidence>
<protein>
    <recommendedName>
        <fullName evidence="14">Fluoride-specific ion channel FluC</fullName>
    </recommendedName>
</protein>
<evidence type="ECO:0000313" key="16">
    <source>
        <dbReference type="Proteomes" id="UP000318288"/>
    </source>
</evidence>
<dbReference type="GO" id="GO:0005886">
    <property type="term" value="C:plasma membrane"/>
    <property type="evidence" value="ECO:0007669"/>
    <property type="project" value="UniProtKB-SubCell"/>
</dbReference>
<keyword evidence="4" id="KW-0997">Cell inner membrane</keyword>
<comment type="activity regulation">
    <text evidence="14">Na(+) is not transported, but it plays an essential structural role and its presence is essential for fluoride channel function.</text>
</comment>
<feature type="binding site" evidence="14">
    <location>
        <position position="81"/>
    </location>
    <ligand>
        <name>Na(+)</name>
        <dbReference type="ChEBI" id="CHEBI:29101"/>
        <note>structural</note>
    </ligand>
</feature>
<feature type="binding site" evidence="14">
    <location>
        <position position="78"/>
    </location>
    <ligand>
        <name>Na(+)</name>
        <dbReference type="ChEBI" id="CHEBI:29101"/>
        <note>structural</note>
    </ligand>
</feature>
<keyword evidence="2 14" id="KW-0813">Transport</keyword>
<evidence type="ECO:0000256" key="4">
    <source>
        <dbReference type="ARBA" id="ARBA00022519"/>
    </source>
</evidence>
<dbReference type="GO" id="GO:0140114">
    <property type="term" value="P:cellular detoxification of fluoride"/>
    <property type="evidence" value="ECO:0007669"/>
    <property type="project" value="UniProtKB-UniRule"/>
</dbReference>
<gene>
    <name evidence="14 15" type="primary">crcB</name>
    <name evidence="14" type="synonym">fluC</name>
    <name evidence="15" type="ORF">Poly51_29640</name>
</gene>
<dbReference type="Proteomes" id="UP000318288">
    <property type="component" value="Unassembled WGS sequence"/>
</dbReference>
<name>A0A5C6F5Q9_9BACT</name>
<dbReference type="GO" id="GO:0062054">
    <property type="term" value="F:fluoride channel activity"/>
    <property type="evidence" value="ECO:0007669"/>
    <property type="project" value="UniProtKB-UniRule"/>
</dbReference>
<evidence type="ECO:0000256" key="7">
    <source>
        <dbReference type="ARBA" id="ARBA00022989"/>
    </source>
</evidence>
<evidence type="ECO:0000256" key="6">
    <source>
        <dbReference type="ARBA" id="ARBA00022723"/>
    </source>
</evidence>
<dbReference type="PANTHER" id="PTHR28259:SF18">
    <property type="entry name" value="FLUORIDE-SPECIFIC ION CHANNEL FLUC"/>
    <property type="match status" value="1"/>
</dbReference>
<dbReference type="AlphaFoldDB" id="A0A5C6F5Q9"/>
<comment type="caution">
    <text evidence="15">The sequence shown here is derived from an EMBL/GenBank/DDBJ whole genome shotgun (WGS) entry which is preliminary data.</text>
</comment>
<dbReference type="EMBL" id="SJPW01000003">
    <property type="protein sequence ID" value="TWU57043.1"/>
    <property type="molecule type" value="Genomic_DNA"/>
</dbReference>
<keyword evidence="11 14" id="KW-0407">Ion channel</keyword>
<comment type="similarity">
    <text evidence="12 14">Belongs to the fluoride channel Fluc/FEX (TC 1.A.43) family.</text>
</comment>
<feature type="transmembrane region" description="Helical" evidence="14">
    <location>
        <begin position="99"/>
        <end position="121"/>
    </location>
</feature>
<sequence length="129" mass="13047">MTTWFNLIAIAGGGALGSVARYLITLAAIAVPGGSSMIGTTIANVLGCAAIGGLIEYTAVEGMMAERVRLALQVGFLGGLTTFSTFSSESASLAIDGRLTASTAYVAANMVLGWIVLIGAAEMVKGWNA</sequence>